<sequence>MIIARLSAVCLAVGLLAGCASKNEVEAPVALGNFKLGHNIVVADNPQKVPISRNADPKDWDDSLTAALAARLGRYDGDKFFNLGVSVDAYALAPPGIPLVISPKSALVVTATIWDDAAGKKINEKGVQFTVFEGIDGETMLGSGLTRTGAEQMERLSFNAAKRIERWLSENPEWFGLPPKAAVQARAAE</sequence>
<gene>
    <name evidence="2" type="ORF">SAMN05216227_102221</name>
</gene>
<dbReference type="EMBL" id="FOCO01000022">
    <property type="protein sequence ID" value="SEN72866.1"/>
    <property type="molecule type" value="Genomic_DNA"/>
</dbReference>
<reference evidence="2 3" key="1">
    <citation type="submission" date="2016-10" db="EMBL/GenBank/DDBJ databases">
        <authorList>
            <person name="de Groot N.N."/>
        </authorList>
    </citation>
    <scope>NUCLEOTIDE SEQUENCE [LARGE SCALE GENOMIC DNA]</scope>
    <source>
        <strain evidence="2 3">CGMCC 1.10836</strain>
    </source>
</reference>
<dbReference type="Proteomes" id="UP000183002">
    <property type="component" value="Unassembled WGS sequence"/>
</dbReference>
<dbReference type="PROSITE" id="PS51257">
    <property type="entry name" value="PROKAR_LIPOPROTEIN"/>
    <property type="match status" value="1"/>
</dbReference>
<organism evidence="2 3">
    <name type="scientific">Pseudorhodobacter antarcticus</name>
    <dbReference type="NCBI Taxonomy" id="1077947"/>
    <lineage>
        <taxon>Bacteria</taxon>
        <taxon>Pseudomonadati</taxon>
        <taxon>Pseudomonadota</taxon>
        <taxon>Alphaproteobacteria</taxon>
        <taxon>Rhodobacterales</taxon>
        <taxon>Paracoccaceae</taxon>
        <taxon>Pseudorhodobacter</taxon>
    </lineage>
</organism>
<protein>
    <recommendedName>
        <fullName evidence="4">Lipoprotein</fullName>
    </recommendedName>
</protein>
<evidence type="ECO:0000256" key="1">
    <source>
        <dbReference type="SAM" id="SignalP"/>
    </source>
</evidence>
<name>A0A1H8IXW1_9RHOB</name>
<accession>A0A1H8IXW1</accession>
<proteinExistence type="predicted"/>
<feature type="chain" id="PRO_5010361038" description="Lipoprotein" evidence="1">
    <location>
        <begin position="23"/>
        <end position="189"/>
    </location>
</feature>
<evidence type="ECO:0008006" key="4">
    <source>
        <dbReference type="Google" id="ProtNLM"/>
    </source>
</evidence>
<keyword evidence="1" id="KW-0732">Signal</keyword>
<dbReference type="RefSeq" id="WP_231579718.1">
    <property type="nucleotide sequence ID" value="NZ_FOCO01000022.1"/>
</dbReference>
<evidence type="ECO:0000313" key="3">
    <source>
        <dbReference type="Proteomes" id="UP000183002"/>
    </source>
</evidence>
<keyword evidence="3" id="KW-1185">Reference proteome</keyword>
<dbReference type="AlphaFoldDB" id="A0A1H8IXW1"/>
<dbReference type="STRING" id="1077947.SAMN05216227_102221"/>
<feature type="signal peptide" evidence="1">
    <location>
        <begin position="1"/>
        <end position="22"/>
    </location>
</feature>
<evidence type="ECO:0000313" key="2">
    <source>
        <dbReference type="EMBL" id="SEN72866.1"/>
    </source>
</evidence>